<name>A0ABX5VBF9_9BACT</name>
<accession>A0ABX5VBF9</accession>
<dbReference type="EMBL" id="CP040463">
    <property type="protein sequence ID" value="QCT95374.1"/>
    <property type="molecule type" value="Genomic_DNA"/>
</dbReference>
<dbReference type="Proteomes" id="UP000306825">
    <property type="component" value="Chromosome"/>
</dbReference>
<keyword evidence="2" id="KW-1185">Reference proteome</keyword>
<dbReference type="SUPFAM" id="SSF48150">
    <property type="entry name" value="DNA-glycosylase"/>
    <property type="match status" value="1"/>
</dbReference>
<protein>
    <submittedName>
        <fullName evidence="1">TIGR02757 family protein</fullName>
    </submittedName>
</protein>
<gene>
    <name evidence="1" type="ORF">FE773_08950</name>
</gene>
<organism evidence="1 2">
    <name type="scientific">Caminibacter mediatlanticus TB-2</name>
    <dbReference type="NCBI Taxonomy" id="391592"/>
    <lineage>
        <taxon>Bacteria</taxon>
        <taxon>Pseudomonadati</taxon>
        <taxon>Campylobacterota</taxon>
        <taxon>Epsilonproteobacteria</taxon>
        <taxon>Nautiliales</taxon>
        <taxon>Nautiliaceae</taxon>
        <taxon>Caminibacter</taxon>
    </lineage>
</organism>
<dbReference type="InterPro" id="IPR011257">
    <property type="entry name" value="DNA_glycosylase"/>
</dbReference>
<dbReference type="InterPro" id="IPR014127">
    <property type="entry name" value="CHP02757"/>
</dbReference>
<sequence>MNYTSKRQNLKEYLDSFLKGTIYEVNEKKLDPIMIAKKYNDEYTSLIASLFAYGNVKAILKFLNSIDYNFLNSGKIPNNLYYRFQTQKDTYEFFKTLYMLSQEDSLENIFKKGYKKEENVLDGLKELINTIYKINPYRSKGYEFLIGKIPPNKTKGVSPYKRWMMFLRWMVRDSDIDLGLWKGIKKSNLIIPLDTHTHKTSLKLGLINRKSYDLQAAIELTNKLKEFDKKDPLKYDFVLYRIGQFKLLS</sequence>
<dbReference type="NCBIfam" id="TIGR02757">
    <property type="entry name" value="TIGR02757 family protein"/>
    <property type="match status" value="1"/>
</dbReference>
<evidence type="ECO:0000313" key="1">
    <source>
        <dbReference type="EMBL" id="QCT95374.1"/>
    </source>
</evidence>
<reference evidence="1 2" key="1">
    <citation type="submission" date="2019-05" db="EMBL/GenBank/DDBJ databases">
        <title>A comparative analysis of the Nautiliaceae.</title>
        <authorList>
            <person name="Grosche A."/>
            <person name="Smedile F."/>
            <person name="Vetriani C."/>
        </authorList>
    </citation>
    <scope>NUCLEOTIDE SEQUENCE [LARGE SCALE GENOMIC DNA]</scope>
    <source>
        <strain evidence="1 2">TB-2</strain>
    </source>
</reference>
<dbReference type="Pfam" id="PF09674">
    <property type="entry name" value="DUF2400"/>
    <property type="match status" value="1"/>
</dbReference>
<proteinExistence type="predicted"/>
<evidence type="ECO:0000313" key="2">
    <source>
        <dbReference type="Proteomes" id="UP000306825"/>
    </source>
</evidence>